<protein>
    <submittedName>
        <fullName evidence="2">Uncharacterized protein</fullName>
    </submittedName>
</protein>
<dbReference type="EMBL" id="JBBYXI010000001">
    <property type="protein sequence ID" value="MEN3930220.1"/>
    <property type="molecule type" value="Genomic_DNA"/>
</dbReference>
<sequence>MSDEEPISRKGMLIGLRIFSLFLIVAGSLYAASGRNVMEPWAAGQYGQAAGAFTGRVLFWLILAIYTWYHSRKYKAAS</sequence>
<reference evidence="2 3" key="1">
    <citation type="submission" date="2024-04" db="EMBL/GenBank/DDBJ databases">
        <title>A novel species isolated from cricket.</title>
        <authorList>
            <person name="Wang H.-C."/>
        </authorList>
    </citation>
    <scope>NUCLEOTIDE SEQUENCE [LARGE SCALE GENOMIC DNA]</scope>
    <source>
        <strain evidence="2 3">WL0021</strain>
    </source>
</reference>
<proteinExistence type="predicted"/>
<evidence type="ECO:0000313" key="2">
    <source>
        <dbReference type="EMBL" id="MEN3930220.1"/>
    </source>
</evidence>
<feature type="transmembrane region" description="Helical" evidence="1">
    <location>
        <begin position="52"/>
        <end position="69"/>
    </location>
</feature>
<accession>A0ABV0BHT7</accession>
<keyword evidence="3" id="KW-1185">Reference proteome</keyword>
<dbReference type="RefSeq" id="WP_346336183.1">
    <property type="nucleotide sequence ID" value="NZ_JBBYXI010000001.1"/>
</dbReference>
<dbReference type="Proteomes" id="UP001418637">
    <property type="component" value="Unassembled WGS sequence"/>
</dbReference>
<keyword evidence="1" id="KW-0812">Transmembrane</keyword>
<evidence type="ECO:0000256" key="1">
    <source>
        <dbReference type="SAM" id="Phobius"/>
    </source>
</evidence>
<keyword evidence="1" id="KW-1133">Transmembrane helix</keyword>
<feature type="transmembrane region" description="Helical" evidence="1">
    <location>
        <begin position="12"/>
        <end position="32"/>
    </location>
</feature>
<comment type="caution">
    <text evidence="2">The sequence shown here is derived from an EMBL/GenBank/DDBJ whole genome shotgun (WGS) entry which is preliminary data.</text>
</comment>
<organism evidence="2 3">
    <name type="scientific">Hohaiivirga grylli</name>
    <dbReference type="NCBI Taxonomy" id="3133970"/>
    <lineage>
        <taxon>Bacteria</taxon>
        <taxon>Pseudomonadati</taxon>
        <taxon>Pseudomonadota</taxon>
        <taxon>Alphaproteobacteria</taxon>
        <taxon>Hyphomicrobiales</taxon>
        <taxon>Methylobacteriaceae</taxon>
        <taxon>Hohaiivirga</taxon>
    </lineage>
</organism>
<gene>
    <name evidence="2" type="ORF">WJT86_03985</name>
</gene>
<name>A0ABV0BHT7_9HYPH</name>
<evidence type="ECO:0000313" key="3">
    <source>
        <dbReference type="Proteomes" id="UP001418637"/>
    </source>
</evidence>
<keyword evidence="1" id="KW-0472">Membrane</keyword>